<accession>A0A7Y9GJE2</accession>
<organism evidence="1 2">
    <name type="scientific">Actinomadura citrea</name>
    <dbReference type="NCBI Taxonomy" id="46158"/>
    <lineage>
        <taxon>Bacteria</taxon>
        <taxon>Bacillati</taxon>
        <taxon>Actinomycetota</taxon>
        <taxon>Actinomycetes</taxon>
        <taxon>Streptosporangiales</taxon>
        <taxon>Thermomonosporaceae</taxon>
        <taxon>Actinomadura</taxon>
    </lineage>
</organism>
<dbReference type="EMBL" id="JACCBT010000001">
    <property type="protein sequence ID" value="NYE17489.1"/>
    <property type="molecule type" value="Genomic_DNA"/>
</dbReference>
<reference evidence="1 2" key="1">
    <citation type="submission" date="2020-07" db="EMBL/GenBank/DDBJ databases">
        <title>Sequencing the genomes of 1000 actinobacteria strains.</title>
        <authorList>
            <person name="Klenk H.-P."/>
        </authorList>
    </citation>
    <scope>NUCLEOTIDE SEQUENCE [LARGE SCALE GENOMIC DNA]</scope>
    <source>
        <strain evidence="1 2">DSM 43461</strain>
    </source>
</reference>
<sequence>MRERRERPSEMPFPASALHRALLRARVPRFMADHAAALLAGLMARRPDRPDRPDRRD</sequence>
<keyword evidence="2" id="KW-1185">Reference proteome</keyword>
<dbReference type="RefSeq" id="WP_179837823.1">
    <property type="nucleotide sequence ID" value="NZ_BMRD01000021.1"/>
</dbReference>
<name>A0A7Y9GJE2_9ACTN</name>
<proteinExistence type="predicted"/>
<protein>
    <submittedName>
        <fullName evidence="1">Uncharacterized protein</fullName>
    </submittedName>
</protein>
<dbReference type="AlphaFoldDB" id="A0A7Y9GJE2"/>
<evidence type="ECO:0000313" key="1">
    <source>
        <dbReference type="EMBL" id="NYE17489.1"/>
    </source>
</evidence>
<gene>
    <name evidence="1" type="ORF">BJ999_007785</name>
</gene>
<evidence type="ECO:0000313" key="2">
    <source>
        <dbReference type="Proteomes" id="UP000591272"/>
    </source>
</evidence>
<comment type="caution">
    <text evidence="1">The sequence shown here is derived from an EMBL/GenBank/DDBJ whole genome shotgun (WGS) entry which is preliminary data.</text>
</comment>
<dbReference type="Proteomes" id="UP000591272">
    <property type="component" value="Unassembled WGS sequence"/>
</dbReference>